<keyword evidence="5" id="KW-1185">Reference proteome</keyword>
<dbReference type="PROSITE" id="PS50157">
    <property type="entry name" value="ZINC_FINGER_C2H2_2"/>
    <property type="match status" value="1"/>
</dbReference>
<dbReference type="AlphaFoldDB" id="A0A1J9RXP4"/>
<dbReference type="PANTHER" id="PTHR35391">
    <property type="entry name" value="C2H2-TYPE DOMAIN-CONTAINING PROTEIN-RELATED"/>
    <property type="match status" value="1"/>
</dbReference>
<evidence type="ECO:0000313" key="4">
    <source>
        <dbReference type="EMBL" id="OJD33127.1"/>
    </source>
</evidence>
<evidence type="ECO:0000313" key="5">
    <source>
        <dbReference type="Proteomes" id="UP000183809"/>
    </source>
</evidence>
<dbReference type="Pfam" id="PF26082">
    <property type="entry name" value="zf-C2H2_AcuF"/>
    <property type="match status" value="1"/>
</dbReference>
<dbReference type="InterPro" id="IPR013087">
    <property type="entry name" value="Znf_C2H2_type"/>
</dbReference>
<comment type="caution">
    <text evidence="4">The sequence shown here is derived from an EMBL/GenBank/DDBJ whole genome shotgun (WGS) entry which is preliminary data.</text>
</comment>
<evidence type="ECO:0000256" key="2">
    <source>
        <dbReference type="SAM" id="MobiDB-lite"/>
    </source>
</evidence>
<name>A0A1J9RXP4_9PEZI</name>
<feature type="compositionally biased region" description="Polar residues" evidence="2">
    <location>
        <begin position="280"/>
        <end position="292"/>
    </location>
</feature>
<dbReference type="InterPro" id="IPR058925">
    <property type="entry name" value="zf-C2H2_AcuF"/>
</dbReference>
<dbReference type="PROSITE" id="PS00028">
    <property type="entry name" value="ZINC_FINGER_C2H2_1"/>
    <property type="match status" value="1"/>
</dbReference>
<feature type="region of interest" description="Disordered" evidence="2">
    <location>
        <begin position="457"/>
        <end position="477"/>
    </location>
</feature>
<dbReference type="GO" id="GO:0008270">
    <property type="term" value="F:zinc ion binding"/>
    <property type="evidence" value="ECO:0007669"/>
    <property type="project" value="UniProtKB-KW"/>
</dbReference>
<keyword evidence="1" id="KW-0862">Zinc</keyword>
<proteinExistence type="predicted"/>
<feature type="domain" description="C2H2-type" evidence="3">
    <location>
        <begin position="372"/>
        <end position="396"/>
    </location>
</feature>
<dbReference type="STRING" id="236234.A0A1J9RXP4"/>
<feature type="region of interest" description="Disordered" evidence="2">
    <location>
        <begin position="231"/>
        <end position="254"/>
    </location>
</feature>
<feature type="compositionally biased region" description="Acidic residues" evidence="2">
    <location>
        <begin position="459"/>
        <end position="469"/>
    </location>
</feature>
<feature type="region of interest" description="Disordered" evidence="2">
    <location>
        <begin position="275"/>
        <end position="299"/>
    </location>
</feature>
<dbReference type="EMBL" id="MNUE01000033">
    <property type="protein sequence ID" value="OJD33127.1"/>
    <property type="molecule type" value="Genomic_DNA"/>
</dbReference>
<dbReference type="SMART" id="SM00355">
    <property type="entry name" value="ZnF_C2H2"/>
    <property type="match status" value="4"/>
</dbReference>
<organism evidence="4 5">
    <name type="scientific">Diplodia corticola</name>
    <dbReference type="NCBI Taxonomy" id="236234"/>
    <lineage>
        <taxon>Eukaryota</taxon>
        <taxon>Fungi</taxon>
        <taxon>Dikarya</taxon>
        <taxon>Ascomycota</taxon>
        <taxon>Pezizomycotina</taxon>
        <taxon>Dothideomycetes</taxon>
        <taxon>Dothideomycetes incertae sedis</taxon>
        <taxon>Botryosphaeriales</taxon>
        <taxon>Botryosphaeriaceae</taxon>
        <taxon>Diplodia</taxon>
    </lineage>
</organism>
<feature type="region of interest" description="Disordered" evidence="2">
    <location>
        <begin position="568"/>
        <end position="598"/>
    </location>
</feature>
<evidence type="ECO:0000256" key="1">
    <source>
        <dbReference type="PROSITE-ProRule" id="PRU00042"/>
    </source>
</evidence>
<dbReference type="GeneID" id="31014767"/>
<reference evidence="4 5" key="1">
    <citation type="submission" date="2016-10" db="EMBL/GenBank/DDBJ databases">
        <title>Proteomics and genomics reveal pathogen-plant mechanisms compatible with a hemibiotrophic lifestyle of Diplodia corticola.</title>
        <authorList>
            <person name="Fernandes I."/>
            <person name="De Jonge R."/>
            <person name="Van De Peer Y."/>
            <person name="Devreese B."/>
            <person name="Alves A."/>
            <person name="Esteves A.C."/>
        </authorList>
    </citation>
    <scope>NUCLEOTIDE SEQUENCE [LARGE SCALE GENOMIC DNA]</scope>
    <source>
        <strain evidence="4 5">CBS 112549</strain>
    </source>
</reference>
<feature type="compositionally biased region" description="Low complexity" evidence="2">
    <location>
        <begin position="238"/>
        <end position="252"/>
    </location>
</feature>
<dbReference type="Proteomes" id="UP000183809">
    <property type="component" value="Unassembled WGS sequence"/>
</dbReference>
<dbReference type="RefSeq" id="XP_020129387.1">
    <property type="nucleotide sequence ID" value="XM_020274506.1"/>
</dbReference>
<dbReference type="OrthoDB" id="6133115at2759"/>
<accession>A0A1J9RXP4</accession>
<keyword evidence="1" id="KW-0863">Zinc-finger</keyword>
<keyword evidence="1" id="KW-0479">Metal-binding</keyword>
<protein>
    <submittedName>
        <fullName evidence="4">Zinc finger transcription factor ace1</fullName>
    </submittedName>
</protein>
<gene>
    <name evidence="4" type="ORF">BKCO1_3300011</name>
</gene>
<dbReference type="PANTHER" id="PTHR35391:SF7">
    <property type="entry name" value="C2H2-TYPE DOMAIN-CONTAINING PROTEIN"/>
    <property type="match status" value="1"/>
</dbReference>
<evidence type="ECO:0000259" key="3">
    <source>
        <dbReference type="PROSITE" id="PS50157"/>
    </source>
</evidence>
<sequence>MQDSSEASLATANVRGSSVALFVSQCLRSFEDFVSQIERTSSQIELCEVTDELGRFRVWAGNIGAHREGRSSLDYRLRDASHIKSKVQSLLADIHASIQRVLQILRGERIPWDQLYLKQDSDSDSTDSDSQDDSMHGETELRQLMSSIHATITLLLRLSMTIRNPAPHDEYMNSANIDESHFKQFDKSHVRNKFPEAPDYVSTVLGEAITRRREYFKYRESHNQKLSSGLLPNLAHQAPDPANNHDNNNEDAGTTVASSLPLEVKAESFHLNLEDHRSESGQTQTSFATSAPETEGLRVPPVPREAREGNPFPCPFCFMIISTTTRRSWKKHVFKDLHPYSCTRPSCTSSKSLFEMRHEWFQHELQAHLRFWQCTENCEERFSSQANFESHVRQKHPEFNTTDELNHLVILCERYPSMDSWTHCHLCGQQRIQLRDLEKHVGKHQEQLALFALPSISGQDEEDSGDSGTDDSASAAENSSYRHLVEIALPDLAFETGRLSTASISLEMEALIRQLDTWKETIRIKEDDTLADKDHRAFNIDPGTFDLITTRLNSIRRQEVTLVKQLQSLSGTGHSSDTERVQLSAGKGKRSISSPTKNEPIPREILRSYIQLKDLVSEVIFMIPSEEWNSTEPFSTSKSQDGCYYESNIRKSANVVMARYM</sequence>